<keyword evidence="5 9" id="KW-0067">ATP-binding</keyword>
<dbReference type="InterPro" id="IPR005148">
    <property type="entry name" value="Arg-tRNA-synth_N"/>
</dbReference>
<sequence>MNIQALLSEKVSQAMIAAGAPADCEPQVRQAAKAQFGDYQANGIMAVAKKLGQAPRQLAEQVLQHLDLTGIASKVEIAGPGFINIFIDNQWLAQQVEQALTQPRLGVTAVTPETIVVDYSAPNVAKQMHVGHVRSTIIGDAAVRTLEFLGHKVIRANHVGDWGTQFGMLIAWLEKQQSEHHEEIALADLEEFYREAKRAYDEDEAFAERARGYVVKLQGGDEYCRAMWKKLVDITMAQNQLVYDRLNVTLTRKDVMGESLYNDMLPGIVADLKAKGLAQESEGATVVFLNEFQNKEGEPMGVIIQKKDGGYLYTTTDIACAKYRYETLHADRVLYYIDSRQHQHLMQAWTIVRKAGYVPESVPLEHHAFGMMLGKDGRPFKTRSGGTIKLADLLDEAHERALALVKEKNPEMSLEEANELAEVVGIGAVKYADLSKSRTTDYIFDWDNMLAFEGNTAPYLQYAYTRVLSVFRKAGIDADSLSGDVVLSEEREATLATRLMQFEEIIIQVARDGTPHVMCAYLYDLAGLFSGFYEHCPILSAEDEATRQSRLKLAALTAKTLKQGLDTLGIKTIERM</sequence>
<comment type="catalytic activity">
    <reaction evidence="8 9">
        <text>tRNA(Arg) + L-arginine + ATP = L-arginyl-tRNA(Arg) + AMP + diphosphate</text>
        <dbReference type="Rhea" id="RHEA:20301"/>
        <dbReference type="Rhea" id="RHEA-COMP:9658"/>
        <dbReference type="Rhea" id="RHEA-COMP:9673"/>
        <dbReference type="ChEBI" id="CHEBI:30616"/>
        <dbReference type="ChEBI" id="CHEBI:32682"/>
        <dbReference type="ChEBI" id="CHEBI:33019"/>
        <dbReference type="ChEBI" id="CHEBI:78442"/>
        <dbReference type="ChEBI" id="CHEBI:78513"/>
        <dbReference type="ChEBI" id="CHEBI:456215"/>
        <dbReference type="EC" id="6.1.1.19"/>
    </reaction>
</comment>
<evidence type="ECO:0000256" key="9">
    <source>
        <dbReference type="HAMAP-Rule" id="MF_00123"/>
    </source>
</evidence>
<dbReference type="Pfam" id="PF00750">
    <property type="entry name" value="tRNA-synt_1d"/>
    <property type="match status" value="1"/>
</dbReference>
<keyword evidence="14" id="KW-1185">Reference proteome</keyword>
<dbReference type="CDD" id="cd00671">
    <property type="entry name" value="ArgRS_core"/>
    <property type="match status" value="1"/>
</dbReference>
<dbReference type="Gene3D" id="3.40.50.620">
    <property type="entry name" value="HUPs"/>
    <property type="match status" value="1"/>
</dbReference>
<evidence type="ECO:0000256" key="1">
    <source>
        <dbReference type="ARBA" id="ARBA00005594"/>
    </source>
</evidence>
<dbReference type="EMBL" id="JBGFSN010000004">
    <property type="protein sequence ID" value="MFH8134789.1"/>
    <property type="molecule type" value="Genomic_DNA"/>
</dbReference>
<comment type="similarity">
    <text evidence="1 9 10">Belongs to the class-I aminoacyl-tRNA synthetase family.</text>
</comment>
<gene>
    <name evidence="9 13" type="primary">argS</name>
    <name evidence="13" type="ORF">ABU178_11485</name>
</gene>
<dbReference type="InterPro" id="IPR001278">
    <property type="entry name" value="Arg-tRNA-ligase"/>
</dbReference>
<feature type="short sequence motif" description="'HIGH' region" evidence="9">
    <location>
        <begin position="122"/>
        <end position="132"/>
    </location>
</feature>
<keyword evidence="6 9" id="KW-0648">Protein biosynthesis</keyword>
<reference evidence="13 14" key="1">
    <citation type="submission" date="2024-08" db="EMBL/GenBank/DDBJ databases">
        <title>Pantoea ronii - a newly identified human opportunistic pathogen.</title>
        <authorList>
            <person name="Keidar-Friedman D."/>
            <person name="Sorek N."/>
            <person name="Leshin-Carmel D."/>
            <person name="Tsur A."/>
            <person name="Amsalem M."/>
            <person name="Tolkach D."/>
            <person name="Brosh-Nissimov T."/>
        </authorList>
    </citation>
    <scope>NUCLEOTIDE SEQUENCE [LARGE SCALE GENOMIC DNA]</scope>
    <source>
        <strain evidence="13 14">AA23256</strain>
    </source>
</reference>
<dbReference type="Pfam" id="PF05746">
    <property type="entry name" value="DALR_1"/>
    <property type="match status" value="1"/>
</dbReference>
<dbReference type="PANTHER" id="PTHR11956:SF5">
    <property type="entry name" value="ARGININE--TRNA LIGASE, CYTOPLASMIC"/>
    <property type="match status" value="1"/>
</dbReference>
<dbReference type="EC" id="6.1.1.19" evidence="9"/>
<feature type="domain" description="Arginyl tRNA synthetase N-terminal" evidence="12">
    <location>
        <begin position="1"/>
        <end position="87"/>
    </location>
</feature>
<dbReference type="SUPFAM" id="SSF47323">
    <property type="entry name" value="Anticodon-binding domain of a subclass of class I aminoacyl-tRNA synthetases"/>
    <property type="match status" value="1"/>
</dbReference>
<dbReference type="CDD" id="cd07956">
    <property type="entry name" value="Anticodon_Ia_Arg"/>
    <property type="match status" value="1"/>
</dbReference>
<dbReference type="Gene3D" id="3.30.1360.70">
    <property type="entry name" value="Arginyl tRNA synthetase N-terminal domain"/>
    <property type="match status" value="1"/>
</dbReference>
<dbReference type="SMART" id="SM00836">
    <property type="entry name" value="DALR_1"/>
    <property type="match status" value="1"/>
</dbReference>
<name>A0ABW7PYC6_9GAMM</name>
<evidence type="ECO:0000259" key="11">
    <source>
        <dbReference type="SMART" id="SM00836"/>
    </source>
</evidence>
<comment type="caution">
    <text evidence="13">The sequence shown here is derived from an EMBL/GenBank/DDBJ whole genome shotgun (WGS) entry which is preliminary data.</text>
</comment>
<dbReference type="PANTHER" id="PTHR11956">
    <property type="entry name" value="ARGINYL-TRNA SYNTHETASE"/>
    <property type="match status" value="1"/>
</dbReference>
<keyword evidence="3 9" id="KW-0436">Ligase</keyword>
<evidence type="ECO:0000256" key="6">
    <source>
        <dbReference type="ARBA" id="ARBA00022917"/>
    </source>
</evidence>
<dbReference type="GO" id="GO:0004814">
    <property type="term" value="F:arginine-tRNA ligase activity"/>
    <property type="evidence" value="ECO:0007669"/>
    <property type="project" value="UniProtKB-EC"/>
</dbReference>
<keyword evidence="2 9" id="KW-0963">Cytoplasm</keyword>
<dbReference type="InterPro" id="IPR035684">
    <property type="entry name" value="ArgRS_core"/>
</dbReference>
<protein>
    <recommendedName>
        <fullName evidence="9">Arginine--tRNA ligase</fullName>
        <ecNumber evidence="9">6.1.1.19</ecNumber>
    </recommendedName>
    <alternativeName>
        <fullName evidence="9">Arginyl-tRNA synthetase</fullName>
        <shortName evidence="9">ArgRS</shortName>
    </alternativeName>
</protein>
<dbReference type="Gene3D" id="1.10.730.10">
    <property type="entry name" value="Isoleucyl-tRNA Synthetase, Domain 1"/>
    <property type="match status" value="1"/>
</dbReference>
<evidence type="ECO:0000256" key="3">
    <source>
        <dbReference type="ARBA" id="ARBA00022598"/>
    </source>
</evidence>
<dbReference type="InterPro" id="IPR014729">
    <property type="entry name" value="Rossmann-like_a/b/a_fold"/>
</dbReference>
<dbReference type="SUPFAM" id="SSF52374">
    <property type="entry name" value="Nucleotidylyl transferase"/>
    <property type="match status" value="1"/>
</dbReference>
<evidence type="ECO:0000256" key="5">
    <source>
        <dbReference type="ARBA" id="ARBA00022840"/>
    </source>
</evidence>
<dbReference type="InterPro" id="IPR036695">
    <property type="entry name" value="Arg-tRNA-synth_N_sf"/>
</dbReference>
<dbReference type="Pfam" id="PF03485">
    <property type="entry name" value="Arg_tRNA_synt_N"/>
    <property type="match status" value="1"/>
</dbReference>
<dbReference type="NCBIfam" id="TIGR00456">
    <property type="entry name" value="argS"/>
    <property type="match status" value="1"/>
</dbReference>
<dbReference type="SMART" id="SM01016">
    <property type="entry name" value="Arg_tRNA_synt_N"/>
    <property type="match status" value="1"/>
</dbReference>
<evidence type="ECO:0000313" key="13">
    <source>
        <dbReference type="EMBL" id="MFH8134789.1"/>
    </source>
</evidence>
<keyword evidence="4 9" id="KW-0547">Nucleotide-binding</keyword>
<dbReference type="Proteomes" id="UP001611251">
    <property type="component" value="Unassembled WGS sequence"/>
</dbReference>
<dbReference type="RefSeq" id="WP_397214887.1">
    <property type="nucleotide sequence ID" value="NZ_JBGFSN010000004.1"/>
</dbReference>
<feature type="domain" description="DALR anticodon binding" evidence="11">
    <location>
        <begin position="460"/>
        <end position="576"/>
    </location>
</feature>
<evidence type="ECO:0000313" key="14">
    <source>
        <dbReference type="Proteomes" id="UP001611251"/>
    </source>
</evidence>
<evidence type="ECO:0000256" key="10">
    <source>
        <dbReference type="RuleBase" id="RU363038"/>
    </source>
</evidence>
<organism evidence="13 14">
    <name type="scientific">Pantoea osteomyelitidis</name>
    <dbReference type="NCBI Taxonomy" id="3230026"/>
    <lineage>
        <taxon>Bacteria</taxon>
        <taxon>Pseudomonadati</taxon>
        <taxon>Pseudomonadota</taxon>
        <taxon>Gammaproteobacteria</taxon>
        <taxon>Enterobacterales</taxon>
        <taxon>Erwiniaceae</taxon>
        <taxon>Pantoea</taxon>
    </lineage>
</organism>
<comment type="subcellular location">
    <subcellularLocation>
        <location evidence="9">Cytoplasm</location>
    </subcellularLocation>
</comment>
<dbReference type="PRINTS" id="PR01038">
    <property type="entry name" value="TRNASYNTHARG"/>
</dbReference>
<dbReference type="InterPro" id="IPR009080">
    <property type="entry name" value="tRNAsynth_Ia_anticodon-bd"/>
</dbReference>
<dbReference type="InterPro" id="IPR008909">
    <property type="entry name" value="DALR_anticod-bd"/>
</dbReference>
<evidence type="ECO:0000256" key="7">
    <source>
        <dbReference type="ARBA" id="ARBA00023146"/>
    </source>
</evidence>
<evidence type="ECO:0000256" key="8">
    <source>
        <dbReference type="ARBA" id="ARBA00049339"/>
    </source>
</evidence>
<dbReference type="InterPro" id="IPR001412">
    <property type="entry name" value="aa-tRNA-synth_I_CS"/>
</dbReference>
<accession>A0ABW7PYC6</accession>
<evidence type="ECO:0000256" key="2">
    <source>
        <dbReference type="ARBA" id="ARBA00022490"/>
    </source>
</evidence>
<proteinExistence type="inferred from homology"/>
<dbReference type="PROSITE" id="PS00178">
    <property type="entry name" value="AA_TRNA_LIGASE_I"/>
    <property type="match status" value="1"/>
</dbReference>
<dbReference type="SUPFAM" id="SSF55190">
    <property type="entry name" value="Arginyl-tRNA synthetase (ArgRS), N-terminal 'additional' domain"/>
    <property type="match status" value="1"/>
</dbReference>
<evidence type="ECO:0000256" key="4">
    <source>
        <dbReference type="ARBA" id="ARBA00022741"/>
    </source>
</evidence>
<keyword evidence="7 9" id="KW-0030">Aminoacyl-tRNA synthetase</keyword>
<comment type="subunit">
    <text evidence="9">Monomer.</text>
</comment>
<dbReference type="HAMAP" id="MF_00123">
    <property type="entry name" value="Arg_tRNA_synth"/>
    <property type="match status" value="1"/>
</dbReference>
<evidence type="ECO:0000259" key="12">
    <source>
        <dbReference type="SMART" id="SM01016"/>
    </source>
</evidence>